<dbReference type="Proteomes" id="UP001165590">
    <property type="component" value="Unassembled WGS sequence"/>
</dbReference>
<evidence type="ECO:0000313" key="3">
    <source>
        <dbReference type="Proteomes" id="UP001165590"/>
    </source>
</evidence>
<evidence type="ECO:0000259" key="1">
    <source>
        <dbReference type="SMART" id="SM00471"/>
    </source>
</evidence>
<proteinExistence type="predicted"/>
<organism evidence="2 3">
    <name type="scientific">Streptomyces ortus</name>
    <dbReference type="NCBI Taxonomy" id="2867268"/>
    <lineage>
        <taxon>Bacteria</taxon>
        <taxon>Bacillati</taxon>
        <taxon>Actinomycetota</taxon>
        <taxon>Actinomycetes</taxon>
        <taxon>Kitasatosporales</taxon>
        <taxon>Streptomycetaceae</taxon>
        <taxon>Streptomyces</taxon>
    </lineage>
</organism>
<dbReference type="InterPro" id="IPR003607">
    <property type="entry name" value="HD/PDEase_dom"/>
</dbReference>
<feature type="domain" description="HD/PDEase" evidence="1">
    <location>
        <begin position="103"/>
        <end position="222"/>
    </location>
</feature>
<dbReference type="CDD" id="cd00077">
    <property type="entry name" value="HDc"/>
    <property type="match status" value="1"/>
</dbReference>
<evidence type="ECO:0000313" key="2">
    <source>
        <dbReference type="EMBL" id="MCX4238573.1"/>
    </source>
</evidence>
<dbReference type="PROSITE" id="PS51318">
    <property type="entry name" value="TAT"/>
    <property type="match status" value="1"/>
</dbReference>
<gene>
    <name evidence="2" type="ORF">K3769_38535</name>
</gene>
<keyword evidence="3" id="KW-1185">Reference proteome</keyword>
<dbReference type="InterPro" id="IPR006311">
    <property type="entry name" value="TAT_signal"/>
</dbReference>
<protein>
    <submittedName>
        <fullName evidence="2">HD domain-containing protein</fullName>
    </submittedName>
</protein>
<dbReference type="InterPro" id="IPR006674">
    <property type="entry name" value="HD_domain"/>
</dbReference>
<dbReference type="PANTHER" id="PTHR35569:SF1">
    <property type="entry name" value="CYANAMIDE HYDRATASE DDI2-RELATED"/>
    <property type="match status" value="1"/>
</dbReference>
<reference evidence="2" key="1">
    <citation type="journal article" date="2022" name="bioRxiv">
        <title>Discovery and biosynthetic assessment of Streptomyces ortus sp nov. isolated from a deep-sea sponge.</title>
        <authorList>
            <person name="Williams S.E."/>
        </authorList>
    </citation>
    <scope>NUCLEOTIDE SEQUENCE</scope>
    <source>
        <strain evidence="2">A15ISP2-DRY2</strain>
    </source>
</reference>
<dbReference type="Pfam" id="PF01966">
    <property type="entry name" value="HD"/>
    <property type="match status" value="1"/>
</dbReference>
<dbReference type="EMBL" id="JAIFZO010000002">
    <property type="protein sequence ID" value="MCX4238573.1"/>
    <property type="molecule type" value="Genomic_DNA"/>
</dbReference>
<accession>A0ABT3VJT5</accession>
<dbReference type="PANTHER" id="PTHR35569">
    <property type="entry name" value="CYANAMIDE HYDRATASE DDI2-RELATED"/>
    <property type="match status" value="1"/>
</dbReference>
<dbReference type="Gene3D" id="1.10.3210.10">
    <property type="entry name" value="Hypothetical protein af1432"/>
    <property type="match status" value="1"/>
</dbReference>
<dbReference type="SMART" id="SM00471">
    <property type="entry name" value="HDc"/>
    <property type="match status" value="1"/>
</dbReference>
<dbReference type="SUPFAM" id="SSF109604">
    <property type="entry name" value="HD-domain/PDEase-like"/>
    <property type="match status" value="1"/>
</dbReference>
<comment type="caution">
    <text evidence="2">The sequence shown here is derived from an EMBL/GenBank/DDBJ whole genome shotgun (WGS) entry which is preliminary data.</text>
</comment>
<sequence length="288" mass="30998">MSDQNNLDQNNFGTSEFGTSDFGTSDLGMSDFDANNGGKGITRRTALGRGAGVAAIGAAAAFATAVTAAPAAAADALPGTVAGVRIPTSELARRTARFVREVSSGTLFNHVMRTYLFGSLLCDRRDVRYDSELAFVAAALHDLGLVEAYRTPAERFEVDGADAAQRFLREQRMPAERVAVVWDAIALHTNTGIATRKRPEIAMVAMGSAVDFSGNDLRRIPPDALEEILAAFPREGFKQDALDTILSLCRTKPMSVLMHPFAEVGRRHLPEFPVPTVEDLLLAAPFEE</sequence>
<name>A0ABT3VJT5_9ACTN</name>
<dbReference type="RefSeq" id="WP_267030853.1">
    <property type="nucleotide sequence ID" value="NZ_JAIFZO010000002.1"/>
</dbReference>